<gene>
    <name evidence="2" type="ORF">MGAL_10B029461</name>
</gene>
<dbReference type="Gene3D" id="2.60.40.200">
    <property type="entry name" value="Superoxide dismutase, copper/zinc binding domain"/>
    <property type="match status" value="1"/>
</dbReference>
<evidence type="ECO:0000313" key="2">
    <source>
        <dbReference type="EMBL" id="VDI61282.1"/>
    </source>
</evidence>
<keyword evidence="3" id="KW-1185">Reference proteome</keyword>
<feature type="domain" description="Superoxide dismutase copper/zinc binding" evidence="1">
    <location>
        <begin position="73"/>
        <end position="138"/>
    </location>
</feature>
<dbReference type="GO" id="GO:0046872">
    <property type="term" value="F:metal ion binding"/>
    <property type="evidence" value="ECO:0007669"/>
    <property type="project" value="InterPro"/>
</dbReference>
<dbReference type="Proteomes" id="UP000596742">
    <property type="component" value="Unassembled WGS sequence"/>
</dbReference>
<dbReference type="InterPro" id="IPR001424">
    <property type="entry name" value="SOD_Cu_Zn_dom"/>
</dbReference>
<dbReference type="SUPFAM" id="SSF49329">
    <property type="entry name" value="Cu,Zn superoxide dismutase-like"/>
    <property type="match status" value="1"/>
</dbReference>
<reference evidence="2" key="1">
    <citation type="submission" date="2018-11" db="EMBL/GenBank/DDBJ databases">
        <authorList>
            <person name="Alioto T."/>
            <person name="Alioto T."/>
        </authorList>
    </citation>
    <scope>NUCLEOTIDE SEQUENCE</scope>
</reference>
<dbReference type="EMBL" id="UYJE01008121">
    <property type="protein sequence ID" value="VDI61282.1"/>
    <property type="molecule type" value="Genomic_DNA"/>
</dbReference>
<comment type="caution">
    <text evidence="2">The sequence shown here is derived from an EMBL/GenBank/DDBJ whole genome shotgun (WGS) entry which is preliminary data.</text>
</comment>
<sequence>MTGFVRGVCMACYVRDEDNDRLCAWCVHGLLLVRDEDNDRLCAWCVHGLLLVCDTDAHREIIPRLNLRAEHGVRGNIHFTQKGNGPVELELNIDGFKMNAASASLINGFYTHTFGDQTDFCDSLGSHYNHHGKLHGSKECGIRFTRDQKILKKAEMAEEYLAVKPVLKVLAV</sequence>
<dbReference type="OrthoDB" id="6140965at2759"/>
<proteinExistence type="predicted"/>
<accession>A0A8B6GAP7</accession>
<protein>
    <recommendedName>
        <fullName evidence="1">Superoxide dismutase copper/zinc binding domain-containing protein</fullName>
    </recommendedName>
</protein>
<dbReference type="Pfam" id="PF00080">
    <property type="entry name" value="Sod_Cu"/>
    <property type="match status" value="1"/>
</dbReference>
<evidence type="ECO:0000259" key="1">
    <source>
        <dbReference type="Pfam" id="PF00080"/>
    </source>
</evidence>
<dbReference type="GO" id="GO:0006801">
    <property type="term" value="P:superoxide metabolic process"/>
    <property type="evidence" value="ECO:0007669"/>
    <property type="project" value="InterPro"/>
</dbReference>
<organism evidence="2 3">
    <name type="scientific">Mytilus galloprovincialis</name>
    <name type="common">Mediterranean mussel</name>
    <dbReference type="NCBI Taxonomy" id="29158"/>
    <lineage>
        <taxon>Eukaryota</taxon>
        <taxon>Metazoa</taxon>
        <taxon>Spiralia</taxon>
        <taxon>Lophotrochozoa</taxon>
        <taxon>Mollusca</taxon>
        <taxon>Bivalvia</taxon>
        <taxon>Autobranchia</taxon>
        <taxon>Pteriomorphia</taxon>
        <taxon>Mytilida</taxon>
        <taxon>Mytiloidea</taxon>
        <taxon>Mytilidae</taxon>
        <taxon>Mytilinae</taxon>
        <taxon>Mytilus</taxon>
    </lineage>
</organism>
<name>A0A8B6GAP7_MYTGA</name>
<dbReference type="InterPro" id="IPR036423">
    <property type="entry name" value="SOD-like_Cu/Zn_dom_sf"/>
</dbReference>
<evidence type="ECO:0000313" key="3">
    <source>
        <dbReference type="Proteomes" id="UP000596742"/>
    </source>
</evidence>
<dbReference type="AlphaFoldDB" id="A0A8B6GAP7"/>